<accession>A0A7C1NT96</accession>
<dbReference type="GO" id="GO:0005737">
    <property type="term" value="C:cytoplasm"/>
    <property type="evidence" value="ECO:0007669"/>
    <property type="project" value="TreeGrafter"/>
</dbReference>
<dbReference type="SUPFAM" id="SSF101904">
    <property type="entry name" value="GyrA/ParC C-terminal domain-like"/>
    <property type="match status" value="1"/>
</dbReference>
<dbReference type="Pfam" id="PF03989">
    <property type="entry name" value="DNA_gyraseA_C"/>
    <property type="match status" value="3"/>
</dbReference>
<keyword evidence="5 7" id="KW-0238">DNA-binding</keyword>
<dbReference type="FunFam" id="1.10.268.10:FF:000001">
    <property type="entry name" value="DNA gyrase subunit A"/>
    <property type="match status" value="1"/>
</dbReference>
<comment type="caution">
    <text evidence="9">The sequence shown here is derived from an EMBL/GenBank/DDBJ whole genome shotgun (WGS) entry which is preliminary data.</text>
</comment>
<dbReference type="InterPro" id="IPR006691">
    <property type="entry name" value="GyrA/parC_rep"/>
</dbReference>
<dbReference type="EC" id="5.6.2.2" evidence="3"/>
<evidence type="ECO:0000256" key="5">
    <source>
        <dbReference type="ARBA" id="ARBA00023125"/>
    </source>
</evidence>
<keyword evidence="4 7" id="KW-0799">Topoisomerase</keyword>
<dbReference type="PANTHER" id="PTHR43493:SF5">
    <property type="entry name" value="DNA GYRASE SUBUNIT A, CHLOROPLASTIC_MITOCHONDRIAL"/>
    <property type="match status" value="1"/>
</dbReference>
<sequence>MAENDTPEQENTQPIEEAGIIIAPITAEMEKAYLDYAMSVIVSRALPDVRDGLKPVQRRIIYAMHEQGMSPTSKYYKCAAVVGEVLKKYHPHGDMAVYDALVRMGQDFSLRYPIIDGQGNFGSIDGDSPAAMRYTESRLAPITDELLSDIGKNTVDFAQNYDATSEEPTVLPAAVPNLLLNGASGIAVGMATNIPPHNLVELIDALKAMVGSAKITGETDNPQVSYETTVEDLLDFIQGPDFPTAAQAYGHEEIAKAYATGKGSIVMRAKTEIVEEEGKTKIITTELPYQVNKSNLLTKMADLMRKDKIKGIKALRDESDRDGIRVVVELKREARPQAILNYLYKHTDLQTTFHANMVALVDGQPRVLTLKGMLEEFLRHRYTVVLRRTKFLLNQVKQREHILQGLKIALDHLDAVIETIKKSKDTDNARANLVKKFDLTEIQAQAILDMPLKRLSALEQEKIEQELKDIVEEITRLELLISTPQNIYKAIAKELDEVKETYGDERRTKIFKQRAGEFKEEDLIPKEDVLITLTEEGYIKRLKTETYRSQGRGGKGVVGMKTKEEDVITQMLFASSHDEILFFTNKGRVYKHRAFEIPEASRKAKGIAAVNLLDLEPEETIVVMLSLDLKEKGETPNYLFMATDSGTVKKTRLEDFKNIRRTGIVAIRLKPDEGLV</sequence>
<dbReference type="AlphaFoldDB" id="A0A7C1NT96"/>
<comment type="similarity">
    <text evidence="2">Belongs to the type II topoisomerase GyrA/ParC subunit family.</text>
</comment>
<dbReference type="CDD" id="cd00187">
    <property type="entry name" value="TOP4c"/>
    <property type="match status" value="1"/>
</dbReference>
<dbReference type="Gene3D" id="3.90.199.10">
    <property type="entry name" value="Topoisomerase II, domain 5"/>
    <property type="match status" value="1"/>
</dbReference>
<evidence type="ECO:0000256" key="7">
    <source>
        <dbReference type="PROSITE-ProRule" id="PRU01384"/>
    </source>
</evidence>
<dbReference type="NCBIfam" id="TIGR01063">
    <property type="entry name" value="gyrA"/>
    <property type="match status" value="1"/>
</dbReference>
<dbReference type="SMART" id="SM00434">
    <property type="entry name" value="TOP4c"/>
    <property type="match status" value="1"/>
</dbReference>
<evidence type="ECO:0000259" key="8">
    <source>
        <dbReference type="PROSITE" id="PS52040"/>
    </source>
</evidence>
<reference evidence="9" key="1">
    <citation type="journal article" date="2020" name="mSystems">
        <title>Genome- and Community-Level Interaction Insights into Carbon Utilization and Element Cycling Functions of Hydrothermarchaeota in Hydrothermal Sediment.</title>
        <authorList>
            <person name="Zhou Z."/>
            <person name="Liu Y."/>
            <person name="Xu W."/>
            <person name="Pan J."/>
            <person name="Luo Z.H."/>
            <person name="Li M."/>
        </authorList>
    </citation>
    <scope>NUCLEOTIDE SEQUENCE [LARGE SCALE GENOMIC DNA]</scope>
    <source>
        <strain evidence="9">HyVt-365</strain>
    </source>
</reference>
<dbReference type="GO" id="GO:0006265">
    <property type="term" value="P:DNA topological change"/>
    <property type="evidence" value="ECO:0007669"/>
    <property type="project" value="UniProtKB-UniRule"/>
</dbReference>
<dbReference type="InterPro" id="IPR002205">
    <property type="entry name" value="Topo_IIA_dom_A"/>
</dbReference>
<evidence type="ECO:0000313" key="9">
    <source>
        <dbReference type="EMBL" id="HEB14105.1"/>
    </source>
</evidence>
<dbReference type="Pfam" id="PF00521">
    <property type="entry name" value="DNA_topoisoIV"/>
    <property type="match status" value="1"/>
</dbReference>
<evidence type="ECO:0000256" key="1">
    <source>
        <dbReference type="ARBA" id="ARBA00000185"/>
    </source>
</evidence>
<evidence type="ECO:0000256" key="3">
    <source>
        <dbReference type="ARBA" id="ARBA00012895"/>
    </source>
</evidence>
<dbReference type="InterPro" id="IPR050220">
    <property type="entry name" value="Type_II_DNA_Topoisomerases"/>
</dbReference>
<dbReference type="InterPro" id="IPR013758">
    <property type="entry name" value="Topo_IIA_A/C_ab"/>
</dbReference>
<feature type="non-terminal residue" evidence="9">
    <location>
        <position position="676"/>
    </location>
</feature>
<dbReference type="Gene3D" id="3.30.1360.40">
    <property type="match status" value="1"/>
</dbReference>
<dbReference type="InterPro" id="IPR035516">
    <property type="entry name" value="Gyrase/topoIV_suA_C"/>
</dbReference>
<dbReference type="NCBIfam" id="NF004044">
    <property type="entry name" value="PRK05561.1"/>
    <property type="match status" value="1"/>
</dbReference>
<dbReference type="PANTHER" id="PTHR43493">
    <property type="entry name" value="DNA GYRASE/TOPOISOMERASE SUBUNIT A"/>
    <property type="match status" value="1"/>
</dbReference>
<evidence type="ECO:0000256" key="2">
    <source>
        <dbReference type="ARBA" id="ARBA00008263"/>
    </source>
</evidence>
<organism evidence="9">
    <name type="scientific">candidate division WWE3 bacterium</name>
    <dbReference type="NCBI Taxonomy" id="2053526"/>
    <lineage>
        <taxon>Bacteria</taxon>
        <taxon>Katanobacteria</taxon>
    </lineage>
</organism>
<dbReference type="SUPFAM" id="SSF56719">
    <property type="entry name" value="Type II DNA topoisomerase"/>
    <property type="match status" value="1"/>
</dbReference>
<dbReference type="InterPro" id="IPR013760">
    <property type="entry name" value="Topo_IIA-like_dom_sf"/>
</dbReference>
<dbReference type="NCBIfam" id="NF004043">
    <property type="entry name" value="PRK05560.1"/>
    <property type="match status" value="1"/>
</dbReference>
<protein>
    <recommendedName>
        <fullName evidence="3">DNA topoisomerase (ATP-hydrolyzing)</fullName>
        <ecNumber evidence="3">5.6.2.2</ecNumber>
    </recommendedName>
</protein>
<feature type="active site" description="O-(5'-phospho-DNA)-tyrosine intermediate" evidence="7">
    <location>
        <position position="134"/>
    </location>
</feature>
<dbReference type="GO" id="GO:0009330">
    <property type="term" value="C:DNA topoisomerase type II (double strand cut, ATP-hydrolyzing) complex"/>
    <property type="evidence" value="ECO:0007669"/>
    <property type="project" value="TreeGrafter"/>
</dbReference>
<name>A0A7C1NT96_UNCKA</name>
<dbReference type="GO" id="GO:0003918">
    <property type="term" value="F:DNA topoisomerase type II (double strand cut, ATP-hydrolyzing) activity"/>
    <property type="evidence" value="ECO:0007669"/>
    <property type="project" value="UniProtKB-EC"/>
</dbReference>
<dbReference type="Gene3D" id="1.10.268.10">
    <property type="entry name" value="Topoisomerase, domain 3"/>
    <property type="match status" value="1"/>
</dbReference>
<gene>
    <name evidence="9" type="primary">gyrA</name>
    <name evidence="9" type="ORF">ENI09_01710</name>
</gene>
<comment type="catalytic activity">
    <reaction evidence="1 7">
        <text>ATP-dependent breakage, passage and rejoining of double-stranded DNA.</text>
        <dbReference type="EC" id="5.6.2.2"/>
    </reaction>
</comment>
<dbReference type="FunFam" id="3.30.1360.40:FF:000002">
    <property type="entry name" value="DNA gyrase subunit A"/>
    <property type="match status" value="1"/>
</dbReference>
<dbReference type="InterPro" id="IPR013757">
    <property type="entry name" value="Topo_IIA_A_a_sf"/>
</dbReference>
<dbReference type="EMBL" id="DRHH01000074">
    <property type="protein sequence ID" value="HEB14105.1"/>
    <property type="molecule type" value="Genomic_DNA"/>
</dbReference>
<keyword evidence="6 7" id="KW-0413">Isomerase</keyword>
<dbReference type="Proteomes" id="UP000885744">
    <property type="component" value="Unassembled WGS sequence"/>
</dbReference>
<dbReference type="GO" id="GO:0005524">
    <property type="term" value="F:ATP binding"/>
    <property type="evidence" value="ECO:0007669"/>
    <property type="project" value="InterPro"/>
</dbReference>
<dbReference type="Gene3D" id="2.120.10.90">
    <property type="entry name" value="DNA gyrase/topoisomerase IV, subunit A, C-terminal"/>
    <property type="match status" value="1"/>
</dbReference>
<evidence type="ECO:0000256" key="4">
    <source>
        <dbReference type="ARBA" id="ARBA00023029"/>
    </source>
</evidence>
<proteinExistence type="inferred from homology"/>
<feature type="domain" description="Topo IIA-type catalytic" evidence="8">
    <location>
        <begin position="46"/>
        <end position="523"/>
    </location>
</feature>
<dbReference type="PROSITE" id="PS52040">
    <property type="entry name" value="TOPO_IIA"/>
    <property type="match status" value="1"/>
</dbReference>
<dbReference type="GO" id="GO:0003677">
    <property type="term" value="F:DNA binding"/>
    <property type="evidence" value="ECO:0007669"/>
    <property type="project" value="UniProtKB-UniRule"/>
</dbReference>
<evidence type="ECO:0000256" key="6">
    <source>
        <dbReference type="ARBA" id="ARBA00023235"/>
    </source>
</evidence>